<feature type="repeat" description="TPR" evidence="1">
    <location>
        <begin position="500"/>
        <end position="533"/>
    </location>
</feature>
<feature type="compositionally biased region" description="Basic and acidic residues" evidence="2">
    <location>
        <begin position="24"/>
        <end position="34"/>
    </location>
</feature>
<feature type="region of interest" description="Disordered" evidence="2">
    <location>
        <begin position="15"/>
        <end position="39"/>
    </location>
</feature>
<dbReference type="KEGG" id="cheb:HH215_15990"/>
<feature type="region of interest" description="Disordered" evidence="2">
    <location>
        <begin position="430"/>
        <end position="454"/>
    </location>
</feature>
<dbReference type="InterPro" id="IPR019734">
    <property type="entry name" value="TPR_rpt"/>
</dbReference>
<feature type="compositionally biased region" description="Basic and acidic residues" evidence="2">
    <location>
        <begin position="441"/>
        <end position="454"/>
    </location>
</feature>
<dbReference type="Pfam" id="PF17128">
    <property type="entry name" value="DUF5107"/>
    <property type="match status" value="1"/>
</dbReference>
<evidence type="ECO:0000313" key="4">
    <source>
        <dbReference type="EMBL" id="QJD84530.1"/>
    </source>
</evidence>
<dbReference type="SUPFAM" id="SSF48452">
    <property type="entry name" value="TPR-like"/>
    <property type="match status" value="1"/>
</dbReference>
<evidence type="ECO:0000256" key="1">
    <source>
        <dbReference type="PROSITE-ProRule" id="PRU00339"/>
    </source>
</evidence>
<name>A0A7Z2ZM62_9BACL</name>
<organism evidence="4 5">
    <name type="scientific">Cohnella herbarum</name>
    <dbReference type="NCBI Taxonomy" id="2728023"/>
    <lineage>
        <taxon>Bacteria</taxon>
        <taxon>Bacillati</taxon>
        <taxon>Bacillota</taxon>
        <taxon>Bacilli</taxon>
        <taxon>Bacillales</taxon>
        <taxon>Paenibacillaceae</taxon>
        <taxon>Cohnella</taxon>
    </lineage>
</organism>
<gene>
    <name evidence="4" type="ORF">HH215_15990</name>
</gene>
<dbReference type="Proteomes" id="UP000502248">
    <property type="component" value="Chromosome"/>
</dbReference>
<protein>
    <submittedName>
        <fullName evidence="4">DUF5107 domain-containing protein</fullName>
    </submittedName>
</protein>
<feature type="domain" description="DUF5107" evidence="3">
    <location>
        <begin position="55"/>
        <end position="336"/>
    </location>
</feature>
<evidence type="ECO:0000259" key="3">
    <source>
        <dbReference type="Pfam" id="PF17128"/>
    </source>
</evidence>
<dbReference type="EMBL" id="CP051680">
    <property type="protein sequence ID" value="QJD84530.1"/>
    <property type="molecule type" value="Genomic_DNA"/>
</dbReference>
<keyword evidence="5" id="KW-1185">Reference proteome</keyword>
<dbReference type="PROSITE" id="PS50005">
    <property type="entry name" value="TPR"/>
    <property type="match status" value="1"/>
</dbReference>
<dbReference type="RefSeq" id="WP_169280811.1">
    <property type="nucleotide sequence ID" value="NZ_CP051680.1"/>
</dbReference>
<reference evidence="4 5" key="1">
    <citation type="submission" date="2020-04" db="EMBL/GenBank/DDBJ databases">
        <title>Genome sequencing of novel species.</title>
        <authorList>
            <person name="Heo J."/>
            <person name="Kim S.-J."/>
            <person name="Kim J.-S."/>
            <person name="Hong S.-B."/>
            <person name="Kwon S.-W."/>
        </authorList>
    </citation>
    <scope>NUCLEOTIDE SEQUENCE [LARGE SCALE GENOMIC DNA]</scope>
    <source>
        <strain evidence="4 5">MFER-1</strain>
    </source>
</reference>
<evidence type="ECO:0000313" key="5">
    <source>
        <dbReference type="Proteomes" id="UP000502248"/>
    </source>
</evidence>
<evidence type="ECO:0000256" key="2">
    <source>
        <dbReference type="SAM" id="MobiDB-lite"/>
    </source>
</evidence>
<dbReference type="InterPro" id="IPR011990">
    <property type="entry name" value="TPR-like_helical_dom_sf"/>
</dbReference>
<sequence>MQVYKSTLRIEGSTLEGENPLPKFRSDNRHREVSDNGTLPEELRDKLGYETGERYLPYRMQDRYSRTRTELALDTIVLENEILKAVFLPQYGGRLYSLVEKKTNRDLLYTNPVFQPANLAILNAWFSGGIEWNIGQIGHTFTTCSPVHAAKLTDDNGDEFLRIYEYERCKNVFWHIDFHLPSRSDKLLVHVRIVNDNADSVPMYWWTNIAVEETARTRVFSSTSEVVYIDHNVKGFGLGELPMLPTVPDTDVTYPMNFPFANEYFFQTAASCEAPWEAVAYEDGRLFYERSTSRLRYRKMFCWGNHAGGRRWCDFLSSPGKGDYLEIQGGFAPTQLHGLDMPAHSEWDFTQAFGLSDIDTEQAYREDWTQANDYIRECVDRHIRPDEMTKLHHVLQGYASRIPELALHRGSVWGALEQRRREMKEGRSIPEGFLFSGGKDGGSDGGKDKGGSGEQDWRTLLEKGYLPERDVNEVPIPWMIQEEWFDLLHASLEIADHRSWNGYMHLGVMLYEKGLAGEAIRAWETSIELKPSAWVYRNLAEAWKRRDRMDLAFAYWEKAFGISGSFPDRALAEEYLSLLVERRMYQEAWETYSALPEDYANADRIRIIVGVAALELDQTAFVNGLFAHEFAVIREGEVLIIDLWYKYNAKNLARARNVPMSDAILEEAKSMFPPPNNIDFRVIGE</sequence>
<dbReference type="Gene3D" id="1.25.40.10">
    <property type="entry name" value="Tetratricopeptide repeat domain"/>
    <property type="match status" value="1"/>
</dbReference>
<accession>A0A7Z2ZM62</accession>
<proteinExistence type="predicted"/>
<keyword evidence="1" id="KW-0802">TPR repeat</keyword>
<dbReference type="InterPro" id="IPR033396">
    <property type="entry name" value="DUF5107"/>
</dbReference>
<dbReference type="AlphaFoldDB" id="A0A7Z2ZM62"/>